<dbReference type="Gene3D" id="3.10.129.10">
    <property type="entry name" value="Hotdog Thioesterase"/>
    <property type="match status" value="1"/>
</dbReference>
<dbReference type="InterPro" id="IPR036390">
    <property type="entry name" value="WH_DNA-bd_sf"/>
</dbReference>
<dbReference type="Proteomes" id="UP000192939">
    <property type="component" value="Unassembled WGS sequence"/>
</dbReference>
<dbReference type="Gene3D" id="1.10.10.10">
    <property type="entry name" value="Winged helix-like DNA-binding domain superfamily/Winged helix DNA-binding domain"/>
    <property type="match status" value="1"/>
</dbReference>
<keyword evidence="2 9" id="KW-0444">Lipid biosynthesis</keyword>
<evidence type="ECO:0000313" key="12">
    <source>
        <dbReference type="Proteomes" id="UP000192939"/>
    </source>
</evidence>
<keyword evidence="6 9" id="KW-0238">DNA-binding</keyword>
<evidence type="ECO:0000256" key="4">
    <source>
        <dbReference type="ARBA" id="ARBA00023015"/>
    </source>
</evidence>
<evidence type="ECO:0000256" key="7">
    <source>
        <dbReference type="ARBA" id="ARBA00023160"/>
    </source>
</evidence>
<comment type="caution">
    <text evidence="11">The sequence shown here is derived from an EMBL/GenBank/DDBJ whole genome shotgun (WGS) entry which is preliminary data.</text>
</comment>
<proteinExistence type="inferred from homology"/>
<dbReference type="EMBL" id="FXAE01000015">
    <property type="protein sequence ID" value="SMF20913.1"/>
    <property type="molecule type" value="Genomic_DNA"/>
</dbReference>
<evidence type="ECO:0000256" key="2">
    <source>
        <dbReference type="ARBA" id="ARBA00022516"/>
    </source>
</evidence>
<comment type="similarity">
    <text evidence="9">Belongs to the FapR family.</text>
</comment>
<keyword evidence="8 9" id="KW-0804">Transcription</keyword>
<keyword evidence="1 9" id="KW-0678">Repressor</keyword>
<accession>A0ABY1LYS2</accession>
<dbReference type="NCBIfam" id="NF003359">
    <property type="entry name" value="PRK04424.1"/>
    <property type="match status" value="1"/>
</dbReference>
<keyword evidence="7 9" id="KW-0275">Fatty acid biosynthesis</keyword>
<evidence type="ECO:0000256" key="5">
    <source>
        <dbReference type="ARBA" id="ARBA00023098"/>
    </source>
</evidence>
<dbReference type="Pfam" id="PF08220">
    <property type="entry name" value="HTH_DeoR"/>
    <property type="match status" value="1"/>
</dbReference>
<name>A0ABY1LYS2_9BACL</name>
<gene>
    <name evidence="9" type="primary">fapR</name>
    <name evidence="11" type="ORF">SAMN02744124_01837</name>
</gene>
<keyword evidence="12" id="KW-1185">Reference proteome</keyword>
<protein>
    <recommendedName>
        <fullName evidence="9">Transcription factor FapR</fullName>
    </recommendedName>
    <alternativeName>
        <fullName evidence="9">Fatty acid and phospholipid biosynthesis regulator</fullName>
    </alternativeName>
</protein>
<evidence type="ECO:0000256" key="8">
    <source>
        <dbReference type="ARBA" id="ARBA00023163"/>
    </source>
</evidence>
<dbReference type="InterPro" id="IPR017275">
    <property type="entry name" value="Transcription_factor_FapR"/>
</dbReference>
<evidence type="ECO:0000256" key="1">
    <source>
        <dbReference type="ARBA" id="ARBA00022491"/>
    </source>
</evidence>
<evidence type="ECO:0000256" key="9">
    <source>
        <dbReference type="HAMAP-Rule" id="MF_01814"/>
    </source>
</evidence>
<evidence type="ECO:0000256" key="6">
    <source>
        <dbReference type="ARBA" id="ARBA00023125"/>
    </source>
</evidence>
<dbReference type="SUPFAM" id="SSF46785">
    <property type="entry name" value="Winged helix' DNA-binding domain"/>
    <property type="match status" value="1"/>
</dbReference>
<dbReference type="SUPFAM" id="SSF54637">
    <property type="entry name" value="Thioesterase/thiol ester dehydrase-isomerase"/>
    <property type="match status" value="1"/>
</dbReference>
<dbReference type="InterPro" id="IPR001034">
    <property type="entry name" value="DeoR_HTH"/>
</dbReference>
<evidence type="ECO:0000259" key="10">
    <source>
        <dbReference type="Pfam" id="PF08220"/>
    </source>
</evidence>
<reference evidence="11 12" key="1">
    <citation type="submission" date="2017-04" db="EMBL/GenBank/DDBJ databases">
        <authorList>
            <person name="Varghese N."/>
            <person name="Submissions S."/>
        </authorList>
    </citation>
    <scope>NUCLEOTIDE SEQUENCE [LARGE SCALE GENOMIC DNA]</scope>
    <source>
        <strain evidence="11 12">J12</strain>
    </source>
</reference>
<evidence type="ECO:0000256" key="3">
    <source>
        <dbReference type="ARBA" id="ARBA00022832"/>
    </source>
</evidence>
<keyword evidence="5 9" id="KW-0443">Lipid metabolism</keyword>
<dbReference type="InterPro" id="IPR036388">
    <property type="entry name" value="WH-like_DNA-bd_sf"/>
</dbReference>
<dbReference type="HAMAP" id="MF_01814">
    <property type="entry name" value="Transcrip_fact_FapR"/>
    <property type="match status" value="1"/>
</dbReference>
<dbReference type="PIRSF" id="PIRSF037733">
    <property type="entry name" value="Transcription_factor_FapR"/>
    <property type="match status" value="1"/>
</dbReference>
<dbReference type="InterPro" id="IPR029069">
    <property type="entry name" value="HotDog_dom_sf"/>
</dbReference>
<organism evidence="11 12">
    <name type="scientific">Paenibacillus barengoltzii J12</name>
    <dbReference type="NCBI Taxonomy" id="935846"/>
    <lineage>
        <taxon>Bacteria</taxon>
        <taxon>Bacillati</taxon>
        <taxon>Bacillota</taxon>
        <taxon>Bacilli</taxon>
        <taxon>Bacillales</taxon>
        <taxon>Paenibacillaceae</taxon>
        <taxon>Paenibacillus</taxon>
    </lineage>
</organism>
<feature type="domain" description="HTH deoR-type" evidence="10">
    <location>
        <begin position="18"/>
        <end position="53"/>
    </location>
</feature>
<sequence length="210" mass="23843">MLAEEGGIPIERLPKRARQQQLVQMIEANPFITDQELTRQLKVSIQTIRLDRMELGIPELRERMKLMAERSYDQVRSLPLHEVIGEIVDLQLDKSGISIFEIREEHVFSRTGIARGHHVFAQANSLAVAVINDEIALTFSADIRFIRSVHLGEKCIAKAYVRPNSGQKGKAKVEVFTYVGEEMVFQGNFVIYRSTGEDTSEGGSQHENRH</sequence>
<keyword evidence="3 9" id="KW-0276">Fatty acid metabolism</keyword>
<evidence type="ECO:0000313" key="11">
    <source>
        <dbReference type="EMBL" id="SMF20913.1"/>
    </source>
</evidence>
<comment type="function">
    <text evidence="9">Transcriptional factor involved in regulation of membrane lipid biosynthesis by repressing genes involved in fatty acid and phospholipid metabolism.</text>
</comment>
<keyword evidence="4 9" id="KW-0805">Transcription regulation</keyword>